<dbReference type="PANTHER" id="PTHR30146:SF153">
    <property type="entry name" value="LACTOSE OPERON REPRESSOR"/>
    <property type="match status" value="1"/>
</dbReference>
<dbReference type="EMBL" id="LQQO01000001">
    <property type="protein sequence ID" value="KZE18998.1"/>
    <property type="molecule type" value="Genomic_DNA"/>
</dbReference>
<evidence type="ECO:0000256" key="1">
    <source>
        <dbReference type="ARBA" id="ARBA00023015"/>
    </source>
</evidence>
<dbReference type="PANTHER" id="PTHR30146">
    <property type="entry name" value="LACI-RELATED TRANSCRIPTIONAL REPRESSOR"/>
    <property type="match status" value="1"/>
</dbReference>
<evidence type="ECO:0000313" key="5">
    <source>
        <dbReference type="EMBL" id="KZE18998.1"/>
    </source>
</evidence>
<evidence type="ECO:0000256" key="3">
    <source>
        <dbReference type="ARBA" id="ARBA00023163"/>
    </source>
</evidence>
<evidence type="ECO:0000259" key="4">
    <source>
        <dbReference type="PROSITE" id="PS50932"/>
    </source>
</evidence>
<keyword evidence="6" id="KW-1185">Reference proteome</keyword>
<evidence type="ECO:0000313" key="6">
    <source>
        <dbReference type="Proteomes" id="UP000076609"/>
    </source>
</evidence>
<dbReference type="Gene3D" id="3.40.50.2300">
    <property type="match status" value="2"/>
</dbReference>
<protein>
    <submittedName>
        <fullName evidence="5">Alanine racemase</fullName>
    </submittedName>
</protein>
<keyword evidence="3" id="KW-0804">Transcription</keyword>
<comment type="caution">
    <text evidence="5">The sequence shown here is derived from an EMBL/GenBank/DDBJ whole genome shotgun (WGS) entry which is preliminary data.</text>
</comment>
<dbReference type="Proteomes" id="UP000076609">
    <property type="component" value="Unassembled WGS sequence"/>
</dbReference>
<dbReference type="InterPro" id="IPR028082">
    <property type="entry name" value="Peripla_BP_I"/>
</dbReference>
<name>A0ABR5YIB3_9SPHN</name>
<dbReference type="InterPro" id="IPR046335">
    <property type="entry name" value="LacI/GalR-like_sensor"/>
</dbReference>
<proteinExistence type="predicted"/>
<dbReference type="Pfam" id="PF13377">
    <property type="entry name" value="Peripla_BP_3"/>
    <property type="match status" value="1"/>
</dbReference>
<gene>
    <name evidence="5" type="ORF">AVT10_02180</name>
</gene>
<feature type="domain" description="HTH lacI-type" evidence="4">
    <location>
        <begin position="1"/>
        <end position="25"/>
    </location>
</feature>
<keyword evidence="1" id="KW-0805">Transcription regulation</keyword>
<dbReference type="CDD" id="cd01545">
    <property type="entry name" value="PBP1_SalR"/>
    <property type="match status" value="1"/>
</dbReference>
<organism evidence="5 6">
    <name type="scientific">Sphingomonas hankookensis</name>
    <dbReference type="NCBI Taxonomy" id="563996"/>
    <lineage>
        <taxon>Bacteria</taxon>
        <taxon>Pseudomonadati</taxon>
        <taxon>Pseudomonadota</taxon>
        <taxon>Alphaproteobacteria</taxon>
        <taxon>Sphingomonadales</taxon>
        <taxon>Sphingomonadaceae</taxon>
        <taxon>Sphingomonas</taxon>
    </lineage>
</organism>
<reference evidence="6" key="1">
    <citation type="submission" date="2016-01" db="EMBL/GenBank/DDBJ databases">
        <title>Draft genome of Chromobacterium sp. F49.</title>
        <authorList>
            <person name="Hong K.W."/>
        </authorList>
    </citation>
    <scope>NUCLEOTIDE SEQUENCE [LARGE SCALE GENOMIC DNA]</scope>
    <source>
        <strain evidence="6">CN3</strain>
    </source>
</reference>
<dbReference type="InterPro" id="IPR000843">
    <property type="entry name" value="HTH_LacI"/>
</dbReference>
<evidence type="ECO:0000256" key="2">
    <source>
        <dbReference type="ARBA" id="ARBA00023125"/>
    </source>
</evidence>
<keyword evidence="2" id="KW-0238">DNA-binding</keyword>
<dbReference type="SUPFAM" id="SSF53822">
    <property type="entry name" value="Periplasmic binding protein-like I"/>
    <property type="match status" value="1"/>
</dbReference>
<dbReference type="PROSITE" id="PS50932">
    <property type="entry name" value="HTH_LACI_2"/>
    <property type="match status" value="1"/>
</dbReference>
<accession>A0ABR5YIB3</accession>
<sequence>MRDRVREAVRVLDYHPNIMAQGLARQRSYLIGLVYENPSPSYGVDLQMGVLDRLRGERYRLVVLPVRSVNDHADEVVGLLRSAAIDGVVLAPPASDSRRILDELVGIGMPFARISPTQFDDIVPGVVVDDVVAAAEVAGAVLAQGHRRIGIIKGDPTHAASSARMTGYADAFAAAGARIDPTRVIDGLFTFDSGFAAARTLLDRPDRPTAILAQNDDMAVGALMAARELGIDVPRDLSIVGFDDSEIARITWPRITTMRQPVFDMAVSATSLLLDQLSGTPVPATIAHEHRLILRESIAPPPVAGG</sequence>